<dbReference type="RefSeq" id="WP_123119459.1">
    <property type="nucleotide sequence ID" value="NZ_RJJR01000002.1"/>
</dbReference>
<dbReference type="OrthoDB" id="675429at2"/>
<evidence type="ECO:0000313" key="1">
    <source>
        <dbReference type="EMBL" id="RNI38896.1"/>
    </source>
</evidence>
<proteinExistence type="predicted"/>
<name>A0A3M9NM77_9BACT</name>
<evidence type="ECO:0000313" key="2">
    <source>
        <dbReference type="Proteomes" id="UP000267223"/>
    </source>
</evidence>
<dbReference type="Proteomes" id="UP000267223">
    <property type="component" value="Unassembled WGS sequence"/>
</dbReference>
<comment type="caution">
    <text evidence="1">The sequence shown here is derived from an EMBL/GenBank/DDBJ whole genome shotgun (WGS) entry which is preliminary data.</text>
</comment>
<dbReference type="EMBL" id="RJJR01000002">
    <property type="protein sequence ID" value="RNI38896.1"/>
    <property type="molecule type" value="Genomic_DNA"/>
</dbReference>
<dbReference type="AlphaFoldDB" id="A0A3M9NM77"/>
<protein>
    <submittedName>
        <fullName evidence="1">Uncharacterized protein</fullName>
    </submittedName>
</protein>
<accession>A0A3M9NM77</accession>
<keyword evidence="2" id="KW-1185">Reference proteome</keyword>
<reference evidence="1 2" key="1">
    <citation type="submission" date="2018-11" db="EMBL/GenBank/DDBJ databases">
        <title>Draft genome sequence of Ferruginibacter sp. BO-59.</title>
        <authorList>
            <person name="Im W.T."/>
        </authorList>
    </citation>
    <scope>NUCLEOTIDE SEQUENCE [LARGE SCALE GENOMIC DNA]</scope>
    <source>
        <strain evidence="1 2">BO-59</strain>
    </source>
</reference>
<sequence>MDKFNRDLLVLFKEKSNPQSIEQEVELLHELLFYAEKVENLVSVYEVVNVNKYKISSNKKIVRETLSNKILKPFVFLFNKN</sequence>
<gene>
    <name evidence="1" type="ORF">EFY79_04325</name>
</gene>
<organism evidence="1 2">
    <name type="scientific">Hanamia caeni</name>
    <dbReference type="NCBI Taxonomy" id="2294116"/>
    <lineage>
        <taxon>Bacteria</taxon>
        <taxon>Pseudomonadati</taxon>
        <taxon>Bacteroidota</taxon>
        <taxon>Chitinophagia</taxon>
        <taxon>Chitinophagales</taxon>
        <taxon>Chitinophagaceae</taxon>
        <taxon>Hanamia</taxon>
    </lineage>
</organism>